<gene>
    <name evidence="2" type="ORF">VAMP_2n87</name>
</gene>
<dbReference type="Proteomes" id="UP000680365">
    <property type="component" value="Unassembled WGS sequence"/>
</dbReference>
<keyword evidence="1" id="KW-0472">Membrane</keyword>
<organism evidence="2 3">
    <name type="scientific">Candidatus Vampirococcus lugosii</name>
    <dbReference type="NCBI Taxonomy" id="2789015"/>
    <lineage>
        <taxon>Bacteria</taxon>
        <taxon>Candidatus Absconditibacteriota</taxon>
        <taxon>Vampirococcus</taxon>
    </lineage>
</organism>
<accession>A0ABS5QK04</accession>
<keyword evidence="1" id="KW-0812">Transmembrane</keyword>
<keyword evidence="1" id="KW-1133">Transmembrane helix</keyword>
<keyword evidence="3" id="KW-1185">Reference proteome</keyword>
<name>A0ABS5QK04_9BACT</name>
<sequence length="82" mass="10185">MFIYINIILKVNIYLIKNKKNLFFKIVYIFPKCYLSNLKIFICYLFYYINNIVKNYISYKKYFYIYLQKTTDQSLQVQDESI</sequence>
<evidence type="ECO:0000313" key="3">
    <source>
        <dbReference type="Proteomes" id="UP000680365"/>
    </source>
</evidence>
<feature type="transmembrane region" description="Helical" evidence="1">
    <location>
        <begin position="26"/>
        <end position="49"/>
    </location>
</feature>
<comment type="caution">
    <text evidence="2">The sequence shown here is derived from an EMBL/GenBank/DDBJ whole genome shotgun (WGS) entry which is preliminary data.</text>
</comment>
<protein>
    <recommendedName>
        <fullName evidence="4">Transmembrane protein</fullName>
    </recommendedName>
</protein>
<proteinExistence type="predicted"/>
<evidence type="ECO:0008006" key="4">
    <source>
        <dbReference type="Google" id="ProtNLM"/>
    </source>
</evidence>
<evidence type="ECO:0000313" key="2">
    <source>
        <dbReference type="EMBL" id="MBS8121484.1"/>
    </source>
</evidence>
<dbReference type="EMBL" id="JAEDAM010000001">
    <property type="protein sequence ID" value="MBS8121484.1"/>
    <property type="molecule type" value="Genomic_DNA"/>
</dbReference>
<reference evidence="2 3" key="1">
    <citation type="journal article" date="2021" name="Nat. Commun.">
        <title>Reductive evolution and unique predatory mode in the CPR bacterium Vampirococcus lugosii.</title>
        <authorList>
            <person name="Moreira D."/>
            <person name="Zivanovic Y."/>
            <person name="Lopez-Archilla A.I."/>
            <person name="Iniesto M."/>
            <person name="Lopez-Garcia P."/>
        </authorList>
    </citation>
    <scope>NUCLEOTIDE SEQUENCE [LARGE SCALE GENOMIC DNA]</scope>
    <source>
        <strain evidence="2">Chiprana</strain>
    </source>
</reference>
<evidence type="ECO:0000256" key="1">
    <source>
        <dbReference type="SAM" id="Phobius"/>
    </source>
</evidence>